<dbReference type="RefSeq" id="WP_146401782.1">
    <property type="nucleotide sequence ID" value="NZ_SJPJ01000001.1"/>
</dbReference>
<evidence type="ECO:0000256" key="4">
    <source>
        <dbReference type="ARBA" id="ARBA00023136"/>
    </source>
</evidence>
<comment type="subcellular location">
    <subcellularLocation>
        <location evidence="1">Membrane</location>
        <topology evidence="1">Multi-pass membrane protein</topology>
    </subcellularLocation>
</comment>
<sequence length="509" mass="56378">MDTTKWKPLAITLLRMAIGWHFLYEGFSKWAAGDWTSVGYLSHAQGPFAGFYHWLADSETMMAIVDPANVYGLMAIGLALSLGFATRFASVLGVLLLTLYYFAYPPFGGSIGGTTDGNLFIVNKVFVEALALLMLALTKEEGYGLHGLRLALFNQAKSSETASNESTTVSSRRDSLKNLVTLPALGLVGLCAYRERKDNDGNVDAMSGATIKIGAADLSELKGELDQGKLGDHCISRLVLGGNLIGGWAHSRDLRYVPSLFRAYNTEAKIFETLMLAEQAGVNAINIGFASNALMEKYKKVTGGKIKVISQVAPDKKKNDYLVNIHKAIDYGVDIIQVQGNWCDWLVRDKEIDKIALMLDTIREQGYVAGLGAHTVDALIECRDQGIIPDYYMKTMHHDNYWSAHPRENRKPFEVDGARSSDHNQFHDNCFCPFQEKTIQFVEQAKVPVMGFKVLAAGAISPEDGFHWAFKHGADFICVGMFDFQIVNDVNITLDVLDKVKDRKRAWFA</sequence>
<evidence type="ECO:0000256" key="5">
    <source>
        <dbReference type="SAM" id="Phobius"/>
    </source>
</evidence>
<dbReference type="Proteomes" id="UP000315010">
    <property type="component" value="Unassembled WGS sequence"/>
</dbReference>
<keyword evidence="7" id="KW-1185">Reference proteome</keyword>
<evidence type="ECO:0000256" key="3">
    <source>
        <dbReference type="ARBA" id="ARBA00022989"/>
    </source>
</evidence>
<reference evidence="6 7" key="1">
    <citation type="submission" date="2019-02" db="EMBL/GenBank/DDBJ databases">
        <title>Deep-cultivation of Planctomycetes and their phenomic and genomic characterization uncovers novel biology.</title>
        <authorList>
            <person name="Wiegand S."/>
            <person name="Jogler M."/>
            <person name="Boedeker C."/>
            <person name="Pinto D."/>
            <person name="Vollmers J."/>
            <person name="Rivas-Marin E."/>
            <person name="Kohn T."/>
            <person name="Peeters S.H."/>
            <person name="Heuer A."/>
            <person name="Rast P."/>
            <person name="Oberbeckmann S."/>
            <person name="Bunk B."/>
            <person name="Jeske O."/>
            <person name="Meyerdierks A."/>
            <person name="Storesund J.E."/>
            <person name="Kallscheuer N."/>
            <person name="Luecker S."/>
            <person name="Lage O.M."/>
            <person name="Pohl T."/>
            <person name="Merkel B.J."/>
            <person name="Hornburger P."/>
            <person name="Mueller R.-W."/>
            <person name="Bruemmer F."/>
            <person name="Labrenz M."/>
            <person name="Spormann A.M."/>
            <person name="Op Den Camp H."/>
            <person name="Overmann J."/>
            <person name="Amann R."/>
            <person name="Jetten M.S.M."/>
            <person name="Mascher T."/>
            <person name="Medema M.H."/>
            <person name="Devos D.P."/>
            <person name="Kaster A.-K."/>
            <person name="Ovreas L."/>
            <person name="Rohde M."/>
            <person name="Galperin M.Y."/>
            <person name="Jogler C."/>
        </authorList>
    </citation>
    <scope>NUCLEOTIDE SEQUENCE [LARGE SCALE GENOMIC DNA]</scope>
    <source>
        <strain evidence="6 7">CA13</strain>
    </source>
</reference>
<dbReference type="EMBL" id="SJPJ01000001">
    <property type="protein sequence ID" value="TWT84190.1"/>
    <property type="molecule type" value="Genomic_DNA"/>
</dbReference>
<keyword evidence="3 5" id="KW-1133">Transmembrane helix</keyword>
<proteinExistence type="predicted"/>
<protein>
    <recommendedName>
        <fullName evidence="8">DoxX</fullName>
    </recommendedName>
</protein>
<accession>A0A5C5ZAE6</accession>
<dbReference type="Pfam" id="PF07681">
    <property type="entry name" value="DoxX"/>
    <property type="match status" value="1"/>
</dbReference>
<dbReference type="SUPFAM" id="SSF51395">
    <property type="entry name" value="FMN-linked oxidoreductases"/>
    <property type="match status" value="1"/>
</dbReference>
<evidence type="ECO:0000256" key="1">
    <source>
        <dbReference type="ARBA" id="ARBA00004141"/>
    </source>
</evidence>
<dbReference type="AlphaFoldDB" id="A0A5C5ZAE6"/>
<comment type="caution">
    <text evidence="6">The sequence shown here is derived from an EMBL/GenBank/DDBJ whole genome shotgun (WGS) entry which is preliminary data.</text>
</comment>
<keyword evidence="2 5" id="KW-0812">Transmembrane</keyword>
<dbReference type="OrthoDB" id="262907at2"/>
<dbReference type="GO" id="GO:0016020">
    <property type="term" value="C:membrane"/>
    <property type="evidence" value="ECO:0007669"/>
    <property type="project" value="UniProtKB-SubCell"/>
</dbReference>
<name>A0A5C5ZAE6_9BACT</name>
<organism evidence="6 7">
    <name type="scientific">Novipirellula herctigrandis</name>
    <dbReference type="NCBI Taxonomy" id="2527986"/>
    <lineage>
        <taxon>Bacteria</taxon>
        <taxon>Pseudomonadati</taxon>
        <taxon>Planctomycetota</taxon>
        <taxon>Planctomycetia</taxon>
        <taxon>Pirellulales</taxon>
        <taxon>Pirellulaceae</taxon>
        <taxon>Novipirellula</taxon>
    </lineage>
</organism>
<keyword evidence="4 5" id="KW-0472">Membrane</keyword>
<feature type="transmembrane region" description="Helical" evidence="5">
    <location>
        <begin position="70"/>
        <end position="103"/>
    </location>
</feature>
<evidence type="ECO:0000313" key="6">
    <source>
        <dbReference type="EMBL" id="TWT84190.1"/>
    </source>
</evidence>
<evidence type="ECO:0000313" key="7">
    <source>
        <dbReference type="Proteomes" id="UP000315010"/>
    </source>
</evidence>
<evidence type="ECO:0008006" key="8">
    <source>
        <dbReference type="Google" id="ProtNLM"/>
    </source>
</evidence>
<evidence type="ECO:0000256" key="2">
    <source>
        <dbReference type="ARBA" id="ARBA00022692"/>
    </source>
</evidence>
<gene>
    <name evidence="6" type="ORF">CA13_56660</name>
</gene>
<dbReference type="InterPro" id="IPR032808">
    <property type="entry name" value="DoxX"/>
</dbReference>